<sequence>KRRWKLQTVFVGLQANAWAHDIHGMLGIHEIGQYIQLWHAVEHTTLTTEPDRLLWKWTSSGSYSAKSCYQATFQGSIHSSSWKFIWKNWAPLRVRIFHWLSDQDRCWTADRLARH</sequence>
<dbReference type="EnsemblPlants" id="AET2Gv20051800.2">
    <property type="protein sequence ID" value="AET2Gv20051800.2"/>
    <property type="gene ID" value="AET2Gv20051800"/>
</dbReference>
<reference evidence="3" key="1">
    <citation type="journal article" date="2014" name="Science">
        <title>Ancient hybridizations among the ancestral genomes of bread wheat.</title>
        <authorList>
            <consortium name="International Wheat Genome Sequencing Consortium,"/>
            <person name="Marcussen T."/>
            <person name="Sandve S.R."/>
            <person name="Heier L."/>
            <person name="Spannagl M."/>
            <person name="Pfeifer M."/>
            <person name="Jakobsen K.S."/>
            <person name="Wulff B.B."/>
            <person name="Steuernagel B."/>
            <person name="Mayer K.F."/>
            <person name="Olsen O.A."/>
        </authorList>
    </citation>
    <scope>NUCLEOTIDE SEQUENCE [LARGE SCALE GENOMIC DNA]</scope>
    <source>
        <strain evidence="3">cv. AL8/78</strain>
    </source>
</reference>
<keyword evidence="3" id="KW-1185">Reference proteome</keyword>
<evidence type="ECO:0000313" key="3">
    <source>
        <dbReference type="Proteomes" id="UP000015105"/>
    </source>
</evidence>
<reference evidence="2" key="4">
    <citation type="submission" date="2019-03" db="UniProtKB">
        <authorList>
            <consortium name="EnsemblPlants"/>
        </authorList>
    </citation>
    <scope>IDENTIFICATION</scope>
</reference>
<proteinExistence type="predicted"/>
<reference evidence="2" key="5">
    <citation type="journal article" date="2021" name="G3 (Bethesda)">
        <title>Aegilops tauschii genome assembly Aet v5.0 features greater sequence contiguity and improved annotation.</title>
        <authorList>
            <person name="Wang L."/>
            <person name="Zhu T."/>
            <person name="Rodriguez J.C."/>
            <person name="Deal K.R."/>
            <person name="Dubcovsky J."/>
            <person name="McGuire P.E."/>
            <person name="Lux T."/>
            <person name="Spannagl M."/>
            <person name="Mayer K.F.X."/>
            <person name="Baldrich P."/>
            <person name="Meyers B.C."/>
            <person name="Huo N."/>
            <person name="Gu Y.Q."/>
            <person name="Zhou H."/>
            <person name="Devos K.M."/>
            <person name="Bennetzen J.L."/>
            <person name="Unver T."/>
            <person name="Budak H."/>
            <person name="Gulick P.J."/>
            <person name="Galiba G."/>
            <person name="Kalapos B."/>
            <person name="Nelson D.R."/>
            <person name="Li P."/>
            <person name="You F.M."/>
            <person name="Luo M.C."/>
            <person name="Dvorak J."/>
        </authorList>
    </citation>
    <scope>NUCLEOTIDE SEQUENCE [LARGE SCALE GENOMIC DNA]</scope>
    <source>
        <strain evidence="2">cv. AL8/78</strain>
    </source>
</reference>
<dbReference type="Gramene" id="AET2Gv20051800.2">
    <property type="protein sequence ID" value="AET2Gv20051800.2"/>
    <property type="gene ID" value="AET2Gv20051800"/>
</dbReference>
<dbReference type="InterPro" id="IPR026960">
    <property type="entry name" value="RVT-Znf"/>
</dbReference>
<dbReference type="Proteomes" id="UP000015105">
    <property type="component" value="Chromosome 2D"/>
</dbReference>
<organism evidence="2 3">
    <name type="scientific">Aegilops tauschii subsp. strangulata</name>
    <name type="common">Goatgrass</name>
    <dbReference type="NCBI Taxonomy" id="200361"/>
    <lineage>
        <taxon>Eukaryota</taxon>
        <taxon>Viridiplantae</taxon>
        <taxon>Streptophyta</taxon>
        <taxon>Embryophyta</taxon>
        <taxon>Tracheophyta</taxon>
        <taxon>Spermatophyta</taxon>
        <taxon>Magnoliopsida</taxon>
        <taxon>Liliopsida</taxon>
        <taxon>Poales</taxon>
        <taxon>Poaceae</taxon>
        <taxon>BOP clade</taxon>
        <taxon>Pooideae</taxon>
        <taxon>Triticodae</taxon>
        <taxon>Triticeae</taxon>
        <taxon>Triticinae</taxon>
        <taxon>Aegilops</taxon>
    </lineage>
</organism>
<evidence type="ECO:0000313" key="2">
    <source>
        <dbReference type="EnsemblPlants" id="AET2Gv20051800.2"/>
    </source>
</evidence>
<dbReference type="AlphaFoldDB" id="A0A453AAK1"/>
<feature type="domain" description="Reverse transcriptase zinc-binding" evidence="1">
    <location>
        <begin position="63"/>
        <end position="114"/>
    </location>
</feature>
<dbReference type="Pfam" id="PF13966">
    <property type="entry name" value="zf-RVT"/>
    <property type="match status" value="1"/>
</dbReference>
<accession>A0A453AAK1</accession>
<protein>
    <recommendedName>
        <fullName evidence="1">Reverse transcriptase zinc-binding domain-containing protein</fullName>
    </recommendedName>
</protein>
<reference evidence="2" key="3">
    <citation type="journal article" date="2017" name="Nature">
        <title>Genome sequence of the progenitor of the wheat D genome Aegilops tauschii.</title>
        <authorList>
            <person name="Luo M.C."/>
            <person name="Gu Y.Q."/>
            <person name="Puiu D."/>
            <person name="Wang H."/>
            <person name="Twardziok S.O."/>
            <person name="Deal K.R."/>
            <person name="Huo N."/>
            <person name="Zhu T."/>
            <person name="Wang L."/>
            <person name="Wang Y."/>
            <person name="McGuire P.E."/>
            <person name="Liu S."/>
            <person name="Long H."/>
            <person name="Ramasamy R.K."/>
            <person name="Rodriguez J.C."/>
            <person name="Van S.L."/>
            <person name="Yuan L."/>
            <person name="Wang Z."/>
            <person name="Xia Z."/>
            <person name="Xiao L."/>
            <person name="Anderson O.D."/>
            <person name="Ouyang S."/>
            <person name="Liang Y."/>
            <person name="Zimin A.V."/>
            <person name="Pertea G."/>
            <person name="Qi P."/>
            <person name="Bennetzen J.L."/>
            <person name="Dai X."/>
            <person name="Dawson M.W."/>
            <person name="Muller H.G."/>
            <person name="Kugler K."/>
            <person name="Rivarola-Duarte L."/>
            <person name="Spannagl M."/>
            <person name="Mayer K.F.X."/>
            <person name="Lu F.H."/>
            <person name="Bevan M.W."/>
            <person name="Leroy P."/>
            <person name="Li P."/>
            <person name="You F.M."/>
            <person name="Sun Q."/>
            <person name="Liu Z."/>
            <person name="Lyons E."/>
            <person name="Wicker T."/>
            <person name="Salzberg S.L."/>
            <person name="Devos K.M."/>
            <person name="Dvorak J."/>
        </authorList>
    </citation>
    <scope>NUCLEOTIDE SEQUENCE [LARGE SCALE GENOMIC DNA]</scope>
    <source>
        <strain evidence="2">cv. AL8/78</strain>
    </source>
</reference>
<reference evidence="3" key="2">
    <citation type="journal article" date="2017" name="Nat. Plants">
        <title>The Aegilops tauschii genome reveals multiple impacts of transposons.</title>
        <authorList>
            <person name="Zhao G."/>
            <person name="Zou C."/>
            <person name="Li K."/>
            <person name="Wang K."/>
            <person name="Li T."/>
            <person name="Gao L."/>
            <person name="Zhang X."/>
            <person name="Wang H."/>
            <person name="Yang Z."/>
            <person name="Liu X."/>
            <person name="Jiang W."/>
            <person name="Mao L."/>
            <person name="Kong X."/>
            <person name="Jiao Y."/>
            <person name="Jia J."/>
        </authorList>
    </citation>
    <scope>NUCLEOTIDE SEQUENCE [LARGE SCALE GENOMIC DNA]</scope>
    <source>
        <strain evidence="3">cv. AL8/78</strain>
    </source>
</reference>
<evidence type="ECO:0000259" key="1">
    <source>
        <dbReference type="Pfam" id="PF13966"/>
    </source>
</evidence>
<name>A0A453AAK1_AEGTS</name>